<dbReference type="PROSITE" id="PS50879">
    <property type="entry name" value="RNASE_H_1"/>
    <property type="match status" value="1"/>
</dbReference>
<sequence length="702" mass="78524">MDSVEGLKDDSDFEMECNIAESNEEDFEYGSIKGFPSITVFDKRQEMLARRWQNSVIMQMLNHTISYWSLCVRVAYLWRPKAMQDLTAEATWVRFPSIPLHMYHKSIPRRITSLIGRLLKIDYNTGAEKKGLPRVCFTCGVFGHTKEMLVSRRKIRGMDKKLASTANQKSQDQWGFEIKIFSATMIIGVANELTSSGATPITSLTDTTSALQAFKEVELTLKFDSRINDSINADELVEHNDQVTMADEGGGREYNMKKAKAKNNGSQSFPSSLSLLKEKTVQPNINLTEGKASVGHGTIADDECQMSMVNKEEVFWLQKSKANWLTPGDKNTRTDYERLTASICDKEVREALFAMKPMKTLSINGIHALFFQNQWNVVGSSVVKYVQTVLIGESFSPSRGVRQGDPHSPYLFVLCIERLSHAINIAMEQGLWKPIKLGRHCPPISHFFFVDDLILYAEASVDQMEIINGVLGDFCACLGEKEFLSDNGEWDQEKLSACLPSDLVNKILMVLPPSLSFKPNTLYLASSASGVFTVASTYELLQNDDPNYIGKLVPMGRKLSMIKGLVAASYHVVTIPCTRSSPNGYKREMLVGWQNPSQGWVAMNSDGALRHSTSLAATSGVLCDYNDFWLGGFAAKLGRCSSYRAELRGVLHSLRIARDKGFRKIWLQVDNKIMVQAITTSVSHPCENSDLLNTIHSLLQLD</sequence>
<evidence type="ECO:0000313" key="2">
    <source>
        <dbReference type="EMBL" id="EOY11683.1"/>
    </source>
</evidence>
<dbReference type="PANTHER" id="PTHR47723">
    <property type="entry name" value="OS05G0353850 PROTEIN"/>
    <property type="match status" value="1"/>
</dbReference>
<reference evidence="2 3" key="1">
    <citation type="journal article" date="2013" name="Genome Biol.">
        <title>The genome sequence of the most widely cultivated cacao type and its use to identify candidate genes regulating pod color.</title>
        <authorList>
            <person name="Motamayor J.C."/>
            <person name="Mockaitis K."/>
            <person name="Schmutz J."/>
            <person name="Haiminen N."/>
            <person name="Iii D.L."/>
            <person name="Cornejo O."/>
            <person name="Findley S.D."/>
            <person name="Zheng P."/>
            <person name="Utro F."/>
            <person name="Royaert S."/>
            <person name="Saski C."/>
            <person name="Jenkins J."/>
            <person name="Podicheti R."/>
            <person name="Zhao M."/>
            <person name="Scheffler B.E."/>
            <person name="Stack J.C."/>
            <person name="Feltus F.A."/>
            <person name="Mustiga G.M."/>
            <person name="Amores F."/>
            <person name="Phillips W."/>
            <person name="Marelli J.P."/>
            <person name="May G.D."/>
            <person name="Shapiro H."/>
            <person name="Ma J."/>
            <person name="Bustamante C.D."/>
            <person name="Schnell R.J."/>
            <person name="Main D."/>
            <person name="Gilbert D."/>
            <person name="Parida L."/>
            <person name="Kuhn D.N."/>
        </authorList>
    </citation>
    <scope>NUCLEOTIDE SEQUENCE [LARGE SCALE GENOMIC DNA]</scope>
    <source>
        <strain evidence="3">cv. Matina 1-6</strain>
    </source>
</reference>
<dbReference type="InParanoid" id="A0A061F488"/>
<name>A0A061F488_THECC</name>
<dbReference type="HOGENOM" id="CLU_393005_0_0_1"/>
<gene>
    <name evidence="2" type="ORF">TCM_026784</name>
</gene>
<dbReference type="SUPFAM" id="SSF53098">
    <property type="entry name" value="Ribonuclease H-like"/>
    <property type="match status" value="1"/>
</dbReference>
<dbReference type="InterPro" id="IPR012337">
    <property type="entry name" value="RNaseH-like_sf"/>
</dbReference>
<dbReference type="InterPro" id="IPR002156">
    <property type="entry name" value="RNaseH_domain"/>
</dbReference>
<dbReference type="eggNOG" id="KOG1075">
    <property type="taxonomic scope" value="Eukaryota"/>
</dbReference>
<protein>
    <recommendedName>
        <fullName evidence="1">RNase H type-1 domain-containing protein</fullName>
    </recommendedName>
</protein>
<dbReference type="PANTHER" id="PTHR47723:SF13">
    <property type="entry name" value="PUTATIVE-RELATED"/>
    <property type="match status" value="1"/>
</dbReference>
<dbReference type="GO" id="GO:0003676">
    <property type="term" value="F:nucleic acid binding"/>
    <property type="evidence" value="ECO:0007669"/>
    <property type="project" value="InterPro"/>
</dbReference>
<dbReference type="Pfam" id="PF13456">
    <property type="entry name" value="RVT_3"/>
    <property type="match status" value="1"/>
</dbReference>
<evidence type="ECO:0000259" key="1">
    <source>
        <dbReference type="PROSITE" id="PS50879"/>
    </source>
</evidence>
<dbReference type="Proteomes" id="UP000026915">
    <property type="component" value="Chromosome 5"/>
</dbReference>
<dbReference type="InterPro" id="IPR036397">
    <property type="entry name" value="RNaseH_sf"/>
</dbReference>
<dbReference type="Gramene" id="EOY11683">
    <property type="protein sequence ID" value="EOY11683"/>
    <property type="gene ID" value="TCM_026784"/>
</dbReference>
<accession>A0A061F488</accession>
<keyword evidence="3" id="KW-1185">Reference proteome</keyword>
<evidence type="ECO:0000313" key="3">
    <source>
        <dbReference type="Proteomes" id="UP000026915"/>
    </source>
</evidence>
<proteinExistence type="predicted"/>
<dbReference type="GO" id="GO:0004523">
    <property type="term" value="F:RNA-DNA hybrid ribonuclease activity"/>
    <property type="evidence" value="ECO:0007669"/>
    <property type="project" value="InterPro"/>
</dbReference>
<organism evidence="2 3">
    <name type="scientific">Theobroma cacao</name>
    <name type="common">Cacao</name>
    <name type="synonym">Cocoa</name>
    <dbReference type="NCBI Taxonomy" id="3641"/>
    <lineage>
        <taxon>Eukaryota</taxon>
        <taxon>Viridiplantae</taxon>
        <taxon>Streptophyta</taxon>
        <taxon>Embryophyta</taxon>
        <taxon>Tracheophyta</taxon>
        <taxon>Spermatophyta</taxon>
        <taxon>Magnoliopsida</taxon>
        <taxon>eudicotyledons</taxon>
        <taxon>Gunneridae</taxon>
        <taxon>Pentapetalae</taxon>
        <taxon>rosids</taxon>
        <taxon>malvids</taxon>
        <taxon>Malvales</taxon>
        <taxon>Malvaceae</taxon>
        <taxon>Byttnerioideae</taxon>
        <taxon>Theobroma</taxon>
    </lineage>
</organism>
<dbReference type="AlphaFoldDB" id="A0A061F488"/>
<dbReference type="EMBL" id="CM001883">
    <property type="protein sequence ID" value="EOY11683.1"/>
    <property type="molecule type" value="Genomic_DNA"/>
</dbReference>
<dbReference type="Gene3D" id="3.30.420.10">
    <property type="entry name" value="Ribonuclease H-like superfamily/Ribonuclease H"/>
    <property type="match status" value="1"/>
</dbReference>
<dbReference type="CDD" id="cd06222">
    <property type="entry name" value="RNase_H_like"/>
    <property type="match status" value="1"/>
</dbReference>
<dbReference type="InterPro" id="IPR053151">
    <property type="entry name" value="RNase_H-like"/>
</dbReference>
<feature type="domain" description="RNase H type-1" evidence="1">
    <location>
        <begin position="597"/>
        <end position="702"/>
    </location>
</feature>
<dbReference type="InterPro" id="IPR044730">
    <property type="entry name" value="RNase_H-like_dom_plant"/>
</dbReference>